<gene>
    <name evidence="1" type="ORF">Adt_42148</name>
</gene>
<evidence type="ECO:0000313" key="1">
    <source>
        <dbReference type="EMBL" id="KAL2466297.1"/>
    </source>
</evidence>
<proteinExistence type="predicted"/>
<name>A0ABD1PRR3_9LAMI</name>
<sequence>MKRQSPKDSAEIAVFKARLMVYNKECDEKVEREKVTLLLKDKLAVIDLEHDLHNEINKLDFLEEGLSAKELEGDMVRIAKPGYAQAQDPLIKINFGDEGECLPTFIN</sequence>
<organism evidence="1 2">
    <name type="scientific">Abeliophyllum distichum</name>
    <dbReference type="NCBI Taxonomy" id="126358"/>
    <lineage>
        <taxon>Eukaryota</taxon>
        <taxon>Viridiplantae</taxon>
        <taxon>Streptophyta</taxon>
        <taxon>Embryophyta</taxon>
        <taxon>Tracheophyta</taxon>
        <taxon>Spermatophyta</taxon>
        <taxon>Magnoliopsida</taxon>
        <taxon>eudicotyledons</taxon>
        <taxon>Gunneridae</taxon>
        <taxon>Pentapetalae</taxon>
        <taxon>asterids</taxon>
        <taxon>lamiids</taxon>
        <taxon>Lamiales</taxon>
        <taxon>Oleaceae</taxon>
        <taxon>Forsythieae</taxon>
        <taxon>Abeliophyllum</taxon>
    </lineage>
</organism>
<accession>A0ABD1PRR3</accession>
<protein>
    <submittedName>
        <fullName evidence="1">Uncharacterized protein</fullName>
    </submittedName>
</protein>
<reference evidence="2" key="1">
    <citation type="submission" date="2024-07" db="EMBL/GenBank/DDBJ databases">
        <title>Two chromosome-level genome assemblies of Korean endemic species Abeliophyllum distichum and Forsythia ovata (Oleaceae).</title>
        <authorList>
            <person name="Jang H."/>
        </authorList>
    </citation>
    <scope>NUCLEOTIDE SEQUENCE [LARGE SCALE GENOMIC DNA]</scope>
</reference>
<dbReference type="Proteomes" id="UP001604336">
    <property type="component" value="Unassembled WGS sequence"/>
</dbReference>
<evidence type="ECO:0000313" key="2">
    <source>
        <dbReference type="Proteomes" id="UP001604336"/>
    </source>
</evidence>
<dbReference type="EMBL" id="JBFOLK010000013">
    <property type="protein sequence ID" value="KAL2466297.1"/>
    <property type="molecule type" value="Genomic_DNA"/>
</dbReference>
<dbReference type="AlphaFoldDB" id="A0ABD1PRR3"/>
<comment type="caution">
    <text evidence="1">The sequence shown here is derived from an EMBL/GenBank/DDBJ whole genome shotgun (WGS) entry which is preliminary data.</text>
</comment>
<keyword evidence="2" id="KW-1185">Reference proteome</keyword>